<protein>
    <submittedName>
        <fullName evidence="2">Uncharacterized protein</fullName>
    </submittedName>
</protein>
<dbReference type="Proteomes" id="UP000886998">
    <property type="component" value="Unassembled WGS sequence"/>
</dbReference>
<organism evidence="2 3">
    <name type="scientific">Trichonephila inaurata madagascariensis</name>
    <dbReference type="NCBI Taxonomy" id="2747483"/>
    <lineage>
        <taxon>Eukaryota</taxon>
        <taxon>Metazoa</taxon>
        <taxon>Ecdysozoa</taxon>
        <taxon>Arthropoda</taxon>
        <taxon>Chelicerata</taxon>
        <taxon>Arachnida</taxon>
        <taxon>Araneae</taxon>
        <taxon>Araneomorphae</taxon>
        <taxon>Entelegynae</taxon>
        <taxon>Araneoidea</taxon>
        <taxon>Nephilidae</taxon>
        <taxon>Trichonephila</taxon>
        <taxon>Trichonephila inaurata</taxon>
    </lineage>
</organism>
<dbReference type="AlphaFoldDB" id="A0A8X7CN30"/>
<dbReference type="EMBL" id="BMAV01020736">
    <property type="protein sequence ID" value="GFY74433.1"/>
    <property type="molecule type" value="Genomic_DNA"/>
</dbReference>
<feature type="region of interest" description="Disordered" evidence="1">
    <location>
        <begin position="1"/>
        <end position="20"/>
    </location>
</feature>
<sequence>MTVKQFLGSRSYSNTCDDNEDDAESLITALSKHLCMTEDTFSGHSSRSSSRSSCLESARGIEKLSPPLRWVKVSHW</sequence>
<accession>A0A8X7CN30</accession>
<evidence type="ECO:0000313" key="2">
    <source>
        <dbReference type="EMBL" id="GFY74433.1"/>
    </source>
</evidence>
<keyword evidence="3" id="KW-1185">Reference proteome</keyword>
<comment type="caution">
    <text evidence="2">The sequence shown here is derived from an EMBL/GenBank/DDBJ whole genome shotgun (WGS) entry which is preliminary data.</text>
</comment>
<reference evidence="2" key="1">
    <citation type="submission" date="2020-08" db="EMBL/GenBank/DDBJ databases">
        <title>Multicomponent nature underlies the extraordinary mechanical properties of spider dragline silk.</title>
        <authorList>
            <person name="Kono N."/>
            <person name="Nakamura H."/>
            <person name="Mori M."/>
            <person name="Yoshida Y."/>
            <person name="Ohtoshi R."/>
            <person name="Malay A.D."/>
            <person name="Moran D.A.P."/>
            <person name="Tomita M."/>
            <person name="Numata K."/>
            <person name="Arakawa K."/>
        </authorList>
    </citation>
    <scope>NUCLEOTIDE SEQUENCE</scope>
</reference>
<evidence type="ECO:0000313" key="3">
    <source>
        <dbReference type="Proteomes" id="UP000886998"/>
    </source>
</evidence>
<gene>
    <name evidence="2" type="ORF">TNIN_197401</name>
</gene>
<proteinExistence type="predicted"/>
<evidence type="ECO:0000256" key="1">
    <source>
        <dbReference type="SAM" id="MobiDB-lite"/>
    </source>
</evidence>
<name>A0A8X7CN30_9ARAC</name>